<evidence type="ECO:0008006" key="6">
    <source>
        <dbReference type="Google" id="ProtNLM"/>
    </source>
</evidence>
<reference evidence="4" key="2">
    <citation type="submission" date="2021-01" db="UniProtKB">
        <authorList>
            <consortium name="EnsemblMetazoa"/>
        </authorList>
    </citation>
    <scope>IDENTIFICATION</scope>
</reference>
<dbReference type="Gene3D" id="3.30.70.270">
    <property type="match status" value="2"/>
</dbReference>
<dbReference type="FunFam" id="3.30.420.10:FF:000063">
    <property type="entry name" value="Retrovirus-related Pol polyprotein from transposon 297-like Protein"/>
    <property type="match status" value="1"/>
</dbReference>
<feature type="domain" description="Reverse transcriptase" evidence="2">
    <location>
        <begin position="419"/>
        <end position="656"/>
    </location>
</feature>
<dbReference type="InParanoid" id="A0A7M7HJP2"/>
<name>A0A7M7HJP2_STRPU</name>
<evidence type="ECO:0000256" key="1">
    <source>
        <dbReference type="SAM" id="MobiDB-lite"/>
    </source>
</evidence>
<dbReference type="InterPro" id="IPR012337">
    <property type="entry name" value="RNaseH-like_sf"/>
</dbReference>
<feature type="compositionally biased region" description="Basic and acidic residues" evidence="1">
    <location>
        <begin position="1312"/>
        <end position="1323"/>
    </location>
</feature>
<evidence type="ECO:0000259" key="3">
    <source>
        <dbReference type="PROSITE" id="PS50994"/>
    </source>
</evidence>
<dbReference type="SUPFAM" id="SSF56672">
    <property type="entry name" value="DNA/RNA polymerases"/>
    <property type="match status" value="1"/>
</dbReference>
<dbReference type="InterPro" id="IPR041588">
    <property type="entry name" value="Integrase_H2C2"/>
</dbReference>
<dbReference type="GO" id="GO:0015074">
    <property type="term" value="P:DNA integration"/>
    <property type="evidence" value="ECO:0007669"/>
    <property type="project" value="InterPro"/>
</dbReference>
<dbReference type="Gene3D" id="3.10.10.10">
    <property type="entry name" value="HIV Type 1 Reverse Transcriptase, subunit A, domain 1"/>
    <property type="match status" value="1"/>
</dbReference>
<dbReference type="PANTHER" id="PTHR37984:SF8">
    <property type="entry name" value="CCHC-TYPE DOMAIN-CONTAINING PROTEIN"/>
    <property type="match status" value="1"/>
</dbReference>
<reference evidence="5" key="1">
    <citation type="submission" date="2015-02" db="EMBL/GenBank/DDBJ databases">
        <title>Genome sequencing for Strongylocentrotus purpuratus.</title>
        <authorList>
            <person name="Murali S."/>
            <person name="Liu Y."/>
            <person name="Vee V."/>
            <person name="English A."/>
            <person name="Wang M."/>
            <person name="Skinner E."/>
            <person name="Han Y."/>
            <person name="Muzny D.M."/>
            <person name="Worley K.C."/>
            <person name="Gibbs R.A."/>
        </authorList>
    </citation>
    <scope>NUCLEOTIDE SEQUENCE</scope>
</reference>
<dbReference type="KEGG" id="spu:105443205"/>
<dbReference type="Pfam" id="PF00078">
    <property type="entry name" value="RVT_1"/>
    <property type="match status" value="1"/>
</dbReference>
<feature type="domain" description="Integrase catalytic" evidence="3">
    <location>
        <begin position="1019"/>
        <end position="1180"/>
    </location>
</feature>
<accession>A0A7M7HJP2</accession>
<evidence type="ECO:0000313" key="5">
    <source>
        <dbReference type="Proteomes" id="UP000007110"/>
    </source>
</evidence>
<dbReference type="FunFam" id="3.30.70.270:FF:000026">
    <property type="entry name" value="Transposon Ty3-G Gag-Pol polyprotein"/>
    <property type="match status" value="1"/>
</dbReference>
<dbReference type="GO" id="GO:0003676">
    <property type="term" value="F:nucleic acid binding"/>
    <property type="evidence" value="ECO:0007669"/>
    <property type="project" value="InterPro"/>
</dbReference>
<dbReference type="Proteomes" id="UP000007110">
    <property type="component" value="Unassembled WGS sequence"/>
</dbReference>
<feature type="region of interest" description="Disordered" evidence="1">
    <location>
        <begin position="1257"/>
        <end position="1340"/>
    </location>
</feature>
<dbReference type="PANTHER" id="PTHR37984">
    <property type="entry name" value="PROTEIN CBG26694"/>
    <property type="match status" value="1"/>
</dbReference>
<dbReference type="InterPro" id="IPR000477">
    <property type="entry name" value="RT_dom"/>
</dbReference>
<dbReference type="InterPro" id="IPR043502">
    <property type="entry name" value="DNA/RNA_pol_sf"/>
</dbReference>
<sequence>MPDERSDSSDVASNVFKRPNINPPAHLRVSDGDAIEGWKMWKQMWDNYCVLTNLSSQPEEYQTALLLHSIGPDGVRIYNGMKFASDEDSKKCHLILEKLDSHFLGERKEFFERFKFNRRNQEGENIEQYVTVLRTMSKSCGFCECMKDKLLMDRLLLGVSDDSMREKMMGIPDLTLSKAIDICKAVEAASLQMKALKNEEVVYKVYKKVSTGASHYSKRPGKSSGKLKDATDPKRCKFCCKMHEMKKEKCPAWGRTCMACKQKNHFKGSEVCRASTIHCVDDDSSSSSGESISSVTVQNINAVDANNRPVFCKMLLNDTEVEFQVDCGATVSLLPQKYVVAHNDIRKEAVQLQMWNKSTVTAVGKCKIKTRNPVNNKKYVVDYVVVKENLTPLLSKKAAEKMNLITINYDNFEQIYVATSKDLAEYPDVFSSSKIGTLPGDPVHLYLDDNVKPSIRPARTIPESLKDTVKAELDELERKGVIDVITDPTDWVSQLSVATRKSGKVRLCLDPRPLNVALKREHFPLPVLDDILPSLTDASTFSVCDLRNGYLHCPLDEESSLLTTFATPWGRYKWKRLPFGLKASSEIFQRRLHQALDGLDGVRCVADDIIIWGSSEREHDDRLESLLKRCQELGIVLNAEKCQFKVTELTFLGHVVSNRGMKVDPSKVKAIREMDPPKCRDDVHRLRGMVNYLSRYLPHLTEVLQPINDLTHKDVAWTWDEIHEQSFKKVKELLTQAPLLKYYDQKKPLVIHADASAHGIGAAMMQDGQPVAYASRALSDAESRYAVIEKEMLAIVFALEKWHQFTFAREVTVYSDHKPLECIVKKPLDRAPKRLQGMLLRAMAYNIEVKYLKGKENHLADPLSRSCLPYEGGQEEFEVVNSITHLMLPDDRVQEIRRHTAADETLRMLKDTILEGWPDHKSQLSLQLTPYFNIRDELTVSDGVIFRGERLVIPKQMRAEIKHDLHVGHSGIEGTLRRARELVYWPRMNQEISEYIQTCETCQEHSISQAALPLMSHEIPDRPWEKIGMDLFHYDGDTYLITVCYHSNFWEIDKLYKSTATSVINKLKVHFGRYGIPDIIISDNGPPFSSREFGTFIKEWGITYNPISPYNSKSNGKVESAVKSAKKMMKKCKQTGDSRNLALLNIRNTPTQGMDSSPAQRFLGRRTKTLTPTMRPLLQPRGSSKNEMKQMKLIQAKQAKYYNRRTKELPVLEDGDTVRMKPFQPGRDIWQKAKVLQKLDERSYEVISGGHTYRRNREHLRATRESPDSEISIPTLPDIETDVNDDAARSRPDDTKDLQPAALPDQPQTSSRLHDQEPTELRRSSRRRHEPSSMKDFVRY</sequence>
<dbReference type="InterPro" id="IPR001584">
    <property type="entry name" value="Integrase_cat-core"/>
</dbReference>
<dbReference type="CDD" id="cd01647">
    <property type="entry name" value="RT_LTR"/>
    <property type="match status" value="1"/>
</dbReference>
<dbReference type="InterPro" id="IPR041577">
    <property type="entry name" value="RT_RNaseH_2"/>
</dbReference>
<dbReference type="OrthoDB" id="5985318at2759"/>
<dbReference type="SUPFAM" id="SSF53098">
    <property type="entry name" value="Ribonuclease H-like"/>
    <property type="match status" value="1"/>
</dbReference>
<dbReference type="PROSITE" id="PS50878">
    <property type="entry name" value="RT_POL"/>
    <property type="match status" value="1"/>
</dbReference>
<dbReference type="GeneID" id="105443205"/>
<dbReference type="InterPro" id="IPR036397">
    <property type="entry name" value="RNaseH_sf"/>
</dbReference>
<dbReference type="Gene3D" id="1.10.340.70">
    <property type="match status" value="1"/>
</dbReference>
<dbReference type="Pfam" id="PF17921">
    <property type="entry name" value="Integrase_H2C2"/>
    <property type="match status" value="1"/>
</dbReference>
<dbReference type="Pfam" id="PF17919">
    <property type="entry name" value="RT_RNaseH_2"/>
    <property type="match status" value="1"/>
</dbReference>
<dbReference type="PROSITE" id="PS50994">
    <property type="entry name" value="INTEGRASE"/>
    <property type="match status" value="1"/>
</dbReference>
<evidence type="ECO:0000259" key="2">
    <source>
        <dbReference type="PROSITE" id="PS50878"/>
    </source>
</evidence>
<dbReference type="CDD" id="cd09274">
    <property type="entry name" value="RNase_HI_RT_Ty3"/>
    <property type="match status" value="1"/>
</dbReference>
<keyword evidence="5" id="KW-1185">Reference proteome</keyword>
<dbReference type="InterPro" id="IPR043128">
    <property type="entry name" value="Rev_trsase/Diguanyl_cyclase"/>
</dbReference>
<dbReference type="Gene3D" id="3.30.420.10">
    <property type="entry name" value="Ribonuclease H-like superfamily/Ribonuclease H"/>
    <property type="match status" value="1"/>
</dbReference>
<proteinExistence type="predicted"/>
<feature type="compositionally biased region" description="Basic and acidic residues" evidence="1">
    <location>
        <begin position="1286"/>
        <end position="1297"/>
    </location>
</feature>
<dbReference type="OMA" id="FKFNRRN"/>
<dbReference type="RefSeq" id="XP_011674436.2">
    <property type="nucleotide sequence ID" value="XM_011676134.2"/>
</dbReference>
<organism evidence="4 5">
    <name type="scientific">Strongylocentrotus purpuratus</name>
    <name type="common">Purple sea urchin</name>
    <dbReference type="NCBI Taxonomy" id="7668"/>
    <lineage>
        <taxon>Eukaryota</taxon>
        <taxon>Metazoa</taxon>
        <taxon>Echinodermata</taxon>
        <taxon>Eleutherozoa</taxon>
        <taxon>Echinozoa</taxon>
        <taxon>Echinoidea</taxon>
        <taxon>Euechinoidea</taxon>
        <taxon>Echinacea</taxon>
        <taxon>Camarodonta</taxon>
        <taxon>Echinidea</taxon>
        <taxon>Strongylocentrotidae</taxon>
        <taxon>Strongylocentrotus</taxon>
    </lineage>
</organism>
<dbReference type="FunFam" id="1.10.340.70:FF:000004">
    <property type="entry name" value="Retrovirus-related Pol polyprotein from transposon 297-like Protein"/>
    <property type="match status" value="1"/>
</dbReference>
<dbReference type="InterPro" id="IPR050951">
    <property type="entry name" value="Retrovirus_Pol_polyprotein"/>
</dbReference>
<dbReference type="EnsemblMetazoa" id="XM_011676134">
    <property type="protein sequence ID" value="XP_011674436"/>
    <property type="gene ID" value="LOC105443205"/>
</dbReference>
<protein>
    <recommendedName>
        <fullName evidence="6">Endonuclease</fullName>
    </recommendedName>
</protein>
<feature type="compositionally biased region" description="Basic and acidic residues" evidence="1">
    <location>
        <begin position="1330"/>
        <end position="1340"/>
    </location>
</feature>
<evidence type="ECO:0000313" key="4">
    <source>
        <dbReference type="EnsemblMetazoa" id="XP_011674436"/>
    </source>
</evidence>